<dbReference type="FunFam" id="1.25.10.10:FF:000005">
    <property type="entry name" value="CLIP-associating protein 1 isoform 2"/>
    <property type="match status" value="1"/>
</dbReference>
<evidence type="ECO:0000313" key="24">
    <source>
        <dbReference type="Proteomes" id="UP000001519"/>
    </source>
</evidence>
<dbReference type="GO" id="GO:0005813">
    <property type="term" value="C:centrosome"/>
    <property type="evidence" value="ECO:0007669"/>
    <property type="project" value="UniProtKB-SubCell"/>
</dbReference>
<evidence type="ECO:0000256" key="2">
    <source>
        <dbReference type="ARBA" id="ARBA00004300"/>
    </source>
</evidence>
<evidence type="ECO:0000256" key="17">
    <source>
        <dbReference type="ARBA" id="ARBA00055763"/>
    </source>
</evidence>
<dbReference type="Proteomes" id="UP000001519">
    <property type="component" value="Chromosome 2B"/>
</dbReference>
<dbReference type="EMBL" id="CABD030015216">
    <property type="status" value="NOT_ANNOTATED_CDS"/>
    <property type="molecule type" value="Genomic_DNA"/>
</dbReference>
<feature type="compositionally biased region" description="Basic and acidic residues" evidence="21">
    <location>
        <begin position="1154"/>
        <end position="1167"/>
    </location>
</feature>
<dbReference type="GO" id="GO:0010458">
    <property type="term" value="P:exit from mitosis"/>
    <property type="evidence" value="ECO:0007669"/>
    <property type="project" value="UniProtKB-ARBA"/>
</dbReference>
<comment type="similarity">
    <text evidence="5">Belongs to the CLASP family.</text>
</comment>
<evidence type="ECO:0000256" key="21">
    <source>
        <dbReference type="SAM" id="MobiDB-lite"/>
    </source>
</evidence>
<keyword evidence="11" id="KW-0498">Mitosis</keyword>
<dbReference type="Pfam" id="PF21041">
    <property type="entry name" value="XMAP215_CLASP_TOG"/>
    <property type="match status" value="1"/>
</dbReference>
<dbReference type="InterPro" id="IPR016024">
    <property type="entry name" value="ARM-type_fold"/>
</dbReference>
<dbReference type="Ensembl" id="ENSGGOT00000052854.1">
    <property type="protein sequence ID" value="ENSGGOP00000043142.1"/>
    <property type="gene ID" value="ENSGGOG00000008630.3"/>
</dbReference>
<dbReference type="GO" id="GO:0045180">
    <property type="term" value="C:basal cortex"/>
    <property type="evidence" value="ECO:0007669"/>
    <property type="project" value="UniProtKB-ARBA"/>
</dbReference>
<feature type="region of interest" description="Disordered" evidence="21">
    <location>
        <begin position="788"/>
        <end position="809"/>
    </location>
</feature>
<keyword evidence="13" id="KW-0333">Golgi apparatus</keyword>
<dbReference type="InterPro" id="IPR057546">
    <property type="entry name" value="HEAT_GCN1"/>
</dbReference>
<dbReference type="InterPro" id="IPR034085">
    <property type="entry name" value="TOG"/>
</dbReference>
<feature type="compositionally biased region" description="Polar residues" evidence="21">
    <location>
        <begin position="645"/>
        <end position="658"/>
    </location>
</feature>
<evidence type="ECO:0000256" key="16">
    <source>
        <dbReference type="ARBA" id="ARBA00023328"/>
    </source>
</evidence>
<dbReference type="GO" id="GO:0007020">
    <property type="term" value="P:microtubule nucleation"/>
    <property type="evidence" value="ECO:0007669"/>
    <property type="project" value="UniProtKB-ARBA"/>
</dbReference>
<feature type="compositionally biased region" description="Low complexity" evidence="21">
    <location>
        <begin position="606"/>
        <end position="628"/>
    </location>
</feature>
<dbReference type="EMBL" id="CABD030015221">
    <property type="status" value="NOT_ANNOTATED_CDS"/>
    <property type="molecule type" value="Genomic_DNA"/>
</dbReference>
<dbReference type="GO" id="GO:0031023">
    <property type="term" value="P:microtubule organizing center organization"/>
    <property type="evidence" value="ECO:0007669"/>
    <property type="project" value="UniProtKB-ARBA"/>
</dbReference>
<keyword evidence="16" id="KW-0137">Centromere</keyword>
<dbReference type="InterPro" id="IPR021133">
    <property type="entry name" value="HEAT_type_2"/>
</dbReference>
<evidence type="ECO:0000256" key="4">
    <source>
        <dbReference type="ARBA" id="ARBA00004629"/>
    </source>
</evidence>
<name>A0A2I2Z7J7_GORGO</name>
<feature type="domain" description="TOG" evidence="22">
    <location>
        <begin position="817"/>
        <end position="1077"/>
    </location>
</feature>
<feature type="compositionally biased region" description="Gly residues" evidence="21">
    <location>
        <begin position="693"/>
        <end position="705"/>
    </location>
</feature>
<dbReference type="GO" id="GO:0007030">
    <property type="term" value="P:Golgi organization"/>
    <property type="evidence" value="ECO:0007669"/>
    <property type="project" value="UniProtKB-ARBA"/>
</dbReference>
<dbReference type="GO" id="GO:0000776">
    <property type="term" value="C:kinetochore"/>
    <property type="evidence" value="ECO:0007669"/>
    <property type="project" value="UniProtKB-KW"/>
</dbReference>
<dbReference type="GO" id="GO:0007026">
    <property type="term" value="P:negative regulation of microtubule depolymerization"/>
    <property type="evidence" value="ECO:0007669"/>
    <property type="project" value="UniProtKB-ARBA"/>
</dbReference>
<keyword evidence="12" id="KW-0995">Kinetochore</keyword>
<evidence type="ECO:0000256" key="5">
    <source>
        <dbReference type="ARBA" id="ARBA00009549"/>
    </source>
</evidence>
<evidence type="ECO:0000256" key="3">
    <source>
        <dbReference type="ARBA" id="ARBA00004601"/>
    </source>
</evidence>
<dbReference type="GO" id="GO:0002162">
    <property type="term" value="F:dystroglycan binding"/>
    <property type="evidence" value="ECO:0007669"/>
    <property type="project" value="UniProtKB-ARBA"/>
</dbReference>
<dbReference type="GO" id="GO:0007052">
    <property type="term" value="P:mitotic spindle organization"/>
    <property type="evidence" value="ECO:0007669"/>
    <property type="project" value="UniProtKB-ARBA"/>
</dbReference>
<dbReference type="FunFam" id="1.25.10.10:FF:000031">
    <property type="entry name" value="CLIP-associating protein 1 isoform 2"/>
    <property type="match status" value="1"/>
</dbReference>
<feature type="domain" description="TOG" evidence="22">
    <location>
        <begin position="1"/>
        <end position="232"/>
    </location>
</feature>
<keyword evidence="10" id="KW-0677">Repeat</keyword>
<dbReference type="GO" id="GO:0006903">
    <property type="term" value="P:vesicle targeting"/>
    <property type="evidence" value="ECO:0007669"/>
    <property type="project" value="UniProtKB-ARBA"/>
</dbReference>
<evidence type="ECO:0000256" key="7">
    <source>
        <dbReference type="ARBA" id="ARBA00022490"/>
    </source>
</evidence>
<evidence type="ECO:0000256" key="19">
    <source>
        <dbReference type="ARBA" id="ARBA00083433"/>
    </source>
</evidence>
<keyword evidence="24" id="KW-1185">Reference proteome</keyword>
<keyword evidence="8" id="KW-0132">Cell division</keyword>
<comment type="subcellular location">
    <subcellularLocation>
        <location evidence="4">Chromosome</location>
        <location evidence="4">Centromere</location>
        <location evidence="4">Kinetochore</location>
    </subcellularLocation>
    <subcellularLocation>
        <location evidence="2">Cytoplasm</location>
        <location evidence="2">Cytoskeleton</location>
        <location evidence="2">Microtubule organizing center</location>
        <location evidence="2">Centrosome</location>
    </subcellularLocation>
    <subcellularLocation>
        <location evidence="1">Cytoplasm</location>
        <location evidence="1">Cytoskeleton</location>
        <location evidence="1">Spindle</location>
    </subcellularLocation>
    <subcellularLocation>
        <location evidence="3">Golgi apparatus</location>
        <location evidence="3">trans-Golgi network</location>
    </subcellularLocation>
</comment>
<dbReference type="SMART" id="SM01349">
    <property type="entry name" value="TOG"/>
    <property type="match status" value="4"/>
</dbReference>
<feature type="region of interest" description="Disordered" evidence="21">
    <location>
        <begin position="1154"/>
        <end position="1189"/>
    </location>
</feature>
<dbReference type="PANTHER" id="PTHR21567:SF28">
    <property type="entry name" value="CLIP-ASSOCIATING PROTEIN 1"/>
    <property type="match status" value="1"/>
</dbReference>
<dbReference type="InterPro" id="IPR011989">
    <property type="entry name" value="ARM-like"/>
</dbReference>
<keyword evidence="6" id="KW-0158">Chromosome</keyword>
<evidence type="ECO:0000256" key="15">
    <source>
        <dbReference type="ARBA" id="ARBA00023306"/>
    </source>
</evidence>
<evidence type="ECO:0000256" key="12">
    <source>
        <dbReference type="ARBA" id="ARBA00022838"/>
    </source>
</evidence>
<feature type="region of interest" description="Disordered" evidence="21">
    <location>
        <begin position="1070"/>
        <end position="1114"/>
    </location>
</feature>
<dbReference type="Bgee" id="ENSGGOG00000008630">
    <property type="expression patterns" value="Expressed in cerebellum and 6 other cell types or tissues"/>
</dbReference>
<dbReference type="EMBL" id="CABD030015215">
    <property type="status" value="NOT_ANNOTATED_CDS"/>
    <property type="molecule type" value="Genomic_DNA"/>
</dbReference>
<dbReference type="Pfam" id="PF23271">
    <property type="entry name" value="HEAT_GCN1"/>
    <property type="match status" value="1"/>
</dbReference>
<keyword evidence="7" id="KW-0963">Cytoplasm</keyword>
<reference evidence="23 24" key="2">
    <citation type="journal article" date="2012" name="Nature">
        <title>Insights into hominid evolution from the gorilla genome sequence.</title>
        <authorList>
            <person name="Scally A."/>
            <person name="Dutheil J.Y."/>
            <person name="Hillier L.W."/>
            <person name="Jordan G.E."/>
            <person name="Goodhead I."/>
            <person name="Herrero J."/>
            <person name="Hobolth A."/>
            <person name="Lappalainen T."/>
            <person name="Mailund T."/>
            <person name="Marques-Bonet T."/>
            <person name="McCarthy S."/>
            <person name="Montgomery S.H."/>
            <person name="Schwalie P.C."/>
            <person name="Tang Y.A."/>
            <person name="Ward M.C."/>
            <person name="Xue Y."/>
            <person name="Yngvadottir B."/>
            <person name="Alkan C."/>
            <person name="Andersen L.N."/>
            <person name="Ayub Q."/>
            <person name="Ball E.V."/>
            <person name="Beal K."/>
            <person name="Bradley B.J."/>
            <person name="Chen Y."/>
            <person name="Clee C.M."/>
            <person name="Fitzgerald S."/>
            <person name="Graves T.A."/>
            <person name="Gu Y."/>
            <person name="Heath P."/>
            <person name="Heger A."/>
            <person name="Karakoc E."/>
            <person name="Kolb-Kokocinski A."/>
            <person name="Laird G.K."/>
            <person name="Lunter G."/>
            <person name="Meader S."/>
            <person name="Mort M."/>
            <person name="Mullikin J.C."/>
            <person name="Munch K."/>
            <person name="O'Connor T.D."/>
            <person name="Phillips A.D."/>
            <person name="Prado-Martinez J."/>
            <person name="Rogers A.S."/>
            <person name="Sajjadian S."/>
            <person name="Schmidt D."/>
            <person name="Shaw K."/>
            <person name="Simpson J.T."/>
            <person name="Stenson P.D."/>
            <person name="Turner D.J."/>
            <person name="Vigilant L."/>
            <person name="Vilella A.J."/>
            <person name="Whitener W."/>
            <person name="Zhu B."/>
            <person name="Cooper D.N."/>
            <person name="de Jong P."/>
            <person name="Dermitzakis E.T."/>
            <person name="Eichler E.E."/>
            <person name="Flicek P."/>
            <person name="Goldman N."/>
            <person name="Mundy N.I."/>
            <person name="Ning Z."/>
            <person name="Odom D.T."/>
            <person name="Ponting C.P."/>
            <person name="Quail M.A."/>
            <person name="Ryder O.A."/>
            <person name="Searle S.M."/>
            <person name="Warren W.C."/>
            <person name="Wilson R.K."/>
            <person name="Schierup M.H."/>
            <person name="Rogers J."/>
            <person name="Tyler-Smith C."/>
            <person name="Durbin R."/>
        </authorList>
    </citation>
    <scope>NUCLEOTIDE SEQUENCE [LARGE SCALE GENOMIC DNA]</scope>
</reference>
<keyword evidence="14" id="KW-0206">Cytoskeleton</keyword>
<comment type="function">
    <text evidence="17">Microtubule plus-end tracking protein that promotes the stabilization of dynamic microtubules. Involved in the nucleation of noncentrosomal microtubules originating from the trans-Golgi network (TGN). Required for the polarization of the cytoplasmic microtubule arrays in migrating cells towards the leading edge of the cell. May act at the cell cortex to enhance the frequency of rescue of depolymerizing microtubules by attaching their plus-ends to cortical platforms composed of ERC1 and PHLDB2. This cortical microtubule stabilizing activity is regulated at least in part by phosphatidylinositol 3-kinase signaling. Also performs a similar stabilizing function at the kinetochore which is essential for the bipolar alignment of chromosomes on the mitotic spindle.</text>
</comment>
<evidence type="ECO:0000256" key="9">
    <source>
        <dbReference type="ARBA" id="ARBA00022701"/>
    </source>
</evidence>
<reference evidence="23" key="4">
    <citation type="submission" date="2025-09" db="UniProtKB">
        <authorList>
            <consortium name="Ensembl"/>
        </authorList>
    </citation>
    <scope>IDENTIFICATION</scope>
</reference>
<accession>A0A2I2Z7J7</accession>
<dbReference type="GO" id="GO:0045921">
    <property type="term" value="P:positive regulation of exocytosis"/>
    <property type="evidence" value="ECO:0007669"/>
    <property type="project" value="UniProtKB-ARBA"/>
</dbReference>
<dbReference type="EMBL" id="CABD030015223">
    <property type="status" value="NOT_ANNOTATED_CDS"/>
    <property type="molecule type" value="Genomic_DNA"/>
</dbReference>
<evidence type="ECO:0000313" key="23">
    <source>
        <dbReference type="Ensembl" id="ENSGGOP00000043142.1"/>
    </source>
</evidence>
<keyword evidence="9" id="KW-0493">Microtubule</keyword>
<dbReference type="GO" id="GO:0051497">
    <property type="term" value="P:negative regulation of stress fiber assembly"/>
    <property type="evidence" value="ECO:0007669"/>
    <property type="project" value="UniProtKB-ARBA"/>
</dbReference>
<dbReference type="GO" id="GO:0030981">
    <property type="term" value="C:cortical microtubule cytoskeleton"/>
    <property type="evidence" value="ECO:0007669"/>
    <property type="project" value="UniProtKB-ARBA"/>
</dbReference>
<evidence type="ECO:0000259" key="22">
    <source>
        <dbReference type="SMART" id="SM01349"/>
    </source>
</evidence>
<sequence>MEPRMESCLAQVLQKDVGKRLQVGQELIDYFSDKQKSADLEHDQTMLDKLVDGLATSWVNSSNYKVVLLGMDILSALVTRLQDRFKAQIGTVLPSLIDRLGDAKDSVREQDQTLLLKIMDQAANPQYVWDRMLGGFKHKNFRTREGICLCLIATLNASGAQTLTLSKIVPHICNLLGDPNSQVRDAAINSLVEIYRHVGERVRADLSKKGLPQSRLNVIFTKFDEVQKSGNMIQSANDKNFDDEDSVDGNRPSSASSTSSKAPPSSRRNVGMGTTRRLGSSTLGSKSSAAKEGAGAVDEEDFIKAFDDVPVVQIYSSRDLEESINKIREILSDDKHDWEQRVNALKKIRSLLLAGAAEYDNFFQHLRLLDGAFKLSAKDLRSQVVREACITLGHLSSVLGNKFDHGAEAIMPTIFNLIPNSAKIMATSGVVAVRLIIRHTHIPRLIPVITSNCTSKSVAVRRRCFEFLDLLLQEWQTHSLERHISVLAETIKKGIHDADSEARIEARKCYWGFHSHFSREAEHLYHTLESSYQKALQSHLKNSDSIVSLPQSDRSSSSSQESLNRPLSAKRSPTGSTTSRASTVSTKSVSTTGSLQRSRSDIDVNAAASAKSKVSSSSGTTPFSSAAALPPGSYASLGRIRTRRQSSGSATNVASTPDNRGRSRAKVVSQSQRSRSANPAGAGSRSSSPGKLLGSGYGGLTGGSSRGPPVTPSSEKRSKIPRSQGCSRETSPNRIGLDRFGLGQPGRIPGSVNAMRVLSTSTDLEAAVADALVRGTKKPVRRRYEPYGMYSDDDANSDASSVCSERSYGSRNGGIPHYLRQTEDVAEVLNHCASSNWSERKEGLLGLQNLLKSQRTLSRVELKRLCEIFTRMFADPHSKIADSEAECEDKEGNLFPSEVSCTVFSMFLETLVDFIIIHKDDLQDWLFVLLTQLLKKMGADLLGSVQAKVQKALDVTRDSFPFDQQFNILMRFIVDQTQTPNLKVKVAILKYIESLARQMDPTDFVNSSETRLAVSRIITWTTEPKSSDVRKAAQIVLISLFELNTPEFTMLLGALPKTFQDGATKLLHNHLKNSSNTSVGSPSNTIGRTPSRHTSSRTSPLTSPTNCSHGGLSPSMLDYDTENLNSEEIYSSLRGVTEAIEKFSFRSQEDLNEPIKRDGKKECDIVSRDGGAASPATEGRGGSEVEGGRTALDNKTSLLNTQPPRAFPGPRARDYNPYPYSDAINTYDKTALKEAVFDDDMEQLRDVPIDHSDLVADLLKELSNHNERVEERKGALLELLKITREDSLGVWEEHFKTILLLLLETLGDKDHSIRALALRVLREILRNQPARFKNYAELTIMKTLEAHKDSHKEVVRAAEEAASTLASSIHPEQCIKVLCPIIQTADYPINLAAIKMQTKVVERIAKESLLQLLVDIIPGLLQGYDNTESSVRKASVFCLVAIYSVIGEDLKPHLAQLTGSKVYCLLVLIKTTTTTTTNSNVTC</sequence>
<organism evidence="23 24">
    <name type="scientific">Gorilla gorilla gorilla</name>
    <name type="common">Western lowland gorilla</name>
    <dbReference type="NCBI Taxonomy" id="9595"/>
    <lineage>
        <taxon>Eukaryota</taxon>
        <taxon>Metazoa</taxon>
        <taxon>Chordata</taxon>
        <taxon>Craniata</taxon>
        <taxon>Vertebrata</taxon>
        <taxon>Euteleostomi</taxon>
        <taxon>Mammalia</taxon>
        <taxon>Eutheria</taxon>
        <taxon>Euarchontoglires</taxon>
        <taxon>Primates</taxon>
        <taxon>Haplorrhini</taxon>
        <taxon>Catarrhini</taxon>
        <taxon>Hominidae</taxon>
        <taxon>Gorilla</taxon>
    </lineage>
</organism>
<reference evidence="23" key="3">
    <citation type="submission" date="2025-08" db="UniProtKB">
        <authorList>
            <consortium name="Ensembl"/>
        </authorList>
    </citation>
    <scope>IDENTIFICATION</scope>
</reference>
<dbReference type="Pfam" id="PF12348">
    <property type="entry name" value="CLASP_N"/>
    <property type="match status" value="1"/>
</dbReference>
<feature type="region of interest" description="Disordered" evidence="21">
    <location>
        <begin position="235"/>
        <end position="292"/>
    </location>
</feature>
<proteinExistence type="inferred from homology"/>
<evidence type="ECO:0000256" key="14">
    <source>
        <dbReference type="ARBA" id="ARBA00023212"/>
    </source>
</evidence>
<dbReference type="GO" id="GO:0051893">
    <property type="term" value="P:regulation of focal adhesion assembly"/>
    <property type="evidence" value="ECO:0007669"/>
    <property type="project" value="UniProtKB-ARBA"/>
</dbReference>
<feature type="compositionally biased region" description="Polar residues" evidence="21">
    <location>
        <begin position="724"/>
        <end position="733"/>
    </location>
</feature>
<dbReference type="EMBL" id="CABD030015222">
    <property type="status" value="NOT_ANNOTATED_CDS"/>
    <property type="molecule type" value="Genomic_DNA"/>
</dbReference>
<dbReference type="InterPro" id="IPR024395">
    <property type="entry name" value="CLASP_N_dom"/>
</dbReference>
<gene>
    <name evidence="23" type="primary">CLASP1</name>
</gene>
<feature type="domain" description="TOG" evidence="22">
    <location>
        <begin position="1240"/>
        <end position="1478"/>
    </location>
</feature>
<dbReference type="InterPro" id="IPR048491">
    <property type="entry name" value="XMAP215_CLASP_TOG"/>
</dbReference>
<dbReference type="PANTHER" id="PTHR21567">
    <property type="entry name" value="CLASP"/>
    <property type="match status" value="1"/>
</dbReference>
<dbReference type="PROSITE" id="PS50077">
    <property type="entry name" value="HEAT_REPEAT"/>
    <property type="match status" value="1"/>
</dbReference>
<dbReference type="GO" id="GO:0051010">
    <property type="term" value="F:microtubule plus-end binding"/>
    <property type="evidence" value="ECO:0007669"/>
    <property type="project" value="UniProtKB-ARBA"/>
</dbReference>
<dbReference type="GO" id="GO:0005881">
    <property type="term" value="C:cytoplasmic microtubule"/>
    <property type="evidence" value="ECO:0007669"/>
    <property type="project" value="UniProtKB-ARBA"/>
</dbReference>
<evidence type="ECO:0000256" key="11">
    <source>
        <dbReference type="ARBA" id="ARBA00022776"/>
    </source>
</evidence>
<feature type="repeat" description="HEAT" evidence="20">
    <location>
        <begin position="168"/>
        <end position="206"/>
    </location>
</feature>
<evidence type="ECO:0000256" key="1">
    <source>
        <dbReference type="ARBA" id="ARBA00004186"/>
    </source>
</evidence>
<dbReference type="FunFam" id="1.25.10.10:FF:000001">
    <property type="entry name" value="CLIP-associating protein 1 isoform 2"/>
    <property type="match status" value="1"/>
</dbReference>
<dbReference type="GO" id="GO:0030010">
    <property type="term" value="P:establishment of cell polarity"/>
    <property type="evidence" value="ECO:0007669"/>
    <property type="project" value="UniProtKB-ARBA"/>
</dbReference>
<dbReference type="GO" id="GO:0090091">
    <property type="term" value="P:positive regulation of extracellular matrix disassembly"/>
    <property type="evidence" value="ECO:0007669"/>
    <property type="project" value="UniProtKB-ARBA"/>
</dbReference>
<feature type="compositionally biased region" description="Low complexity" evidence="21">
    <location>
        <begin position="1096"/>
        <end position="1105"/>
    </location>
</feature>
<feature type="domain" description="TOG" evidence="22">
    <location>
        <begin position="319"/>
        <end position="551"/>
    </location>
</feature>
<dbReference type="SUPFAM" id="SSF48371">
    <property type="entry name" value="ARM repeat"/>
    <property type="match status" value="2"/>
</dbReference>
<dbReference type="GO" id="GO:0051301">
    <property type="term" value="P:cell division"/>
    <property type="evidence" value="ECO:0007669"/>
    <property type="project" value="UniProtKB-KW"/>
</dbReference>
<feature type="compositionally biased region" description="Low complexity" evidence="21">
    <location>
        <begin position="574"/>
        <end position="594"/>
    </location>
</feature>
<evidence type="ECO:0000256" key="13">
    <source>
        <dbReference type="ARBA" id="ARBA00023034"/>
    </source>
</evidence>
<dbReference type="GO" id="GO:0005828">
    <property type="term" value="C:kinetochore microtubule"/>
    <property type="evidence" value="ECO:0007669"/>
    <property type="project" value="UniProtKB-ARBA"/>
</dbReference>
<dbReference type="EMBL" id="CABD030015218">
    <property type="status" value="NOT_ANNOTATED_CDS"/>
    <property type="molecule type" value="Genomic_DNA"/>
</dbReference>
<dbReference type="GO" id="GO:1903690">
    <property type="term" value="P:negative regulation of wound healing, spreading of epidermal cells"/>
    <property type="evidence" value="ECO:0007669"/>
    <property type="project" value="UniProtKB-ARBA"/>
</dbReference>
<evidence type="ECO:0000256" key="10">
    <source>
        <dbReference type="ARBA" id="ARBA00022737"/>
    </source>
</evidence>
<dbReference type="GO" id="GO:0005794">
    <property type="term" value="C:Golgi apparatus"/>
    <property type="evidence" value="ECO:0007669"/>
    <property type="project" value="UniProtKB-SubCell"/>
</dbReference>
<keyword evidence="15" id="KW-0131">Cell cycle</keyword>
<dbReference type="EMBL" id="CABD030015220">
    <property type="status" value="NOT_ANNOTATED_CDS"/>
    <property type="molecule type" value="Genomic_DNA"/>
</dbReference>
<feature type="compositionally biased region" description="Polar residues" evidence="21">
    <location>
        <begin position="1072"/>
        <end position="1087"/>
    </location>
</feature>
<feature type="compositionally biased region" description="Low complexity" evidence="21">
    <location>
        <begin position="251"/>
        <end position="268"/>
    </location>
</feature>
<dbReference type="FunFam" id="1.25.10.10:FF:000006">
    <property type="entry name" value="CLIP-associating protein 1 isoform 2"/>
    <property type="match status" value="1"/>
</dbReference>
<feature type="compositionally biased region" description="Low complexity" evidence="21">
    <location>
        <begin position="548"/>
        <end position="567"/>
    </location>
</feature>
<dbReference type="GO" id="GO:0071711">
    <property type="term" value="P:basement membrane organization"/>
    <property type="evidence" value="ECO:0007669"/>
    <property type="project" value="UniProtKB-ARBA"/>
</dbReference>
<feature type="region of interest" description="Disordered" evidence="21">
    <location>
        <begin position="543"/>
        <end position="748"/>
    </location>
</feature>
<dbReference type="Gene3D" id="1.25.10.10">
    <property type="entry name" value="Leucine-rich Repeat Variant"/>
    <property type="match status" value="4"/>
</dbReference>
<dbReference type="GeneTree" id="ENSGT00940000154817"/>
<evidence type="ECO:0000256" key="8">
    <source>
        <dbReference type="ARBA" id="ARBA00022618"/>
    </source>
</evidence>
<evidence type="ECO:0000256" key="6">
    <source>
        <dbReference type="ARBA" id="ARBA00022454"/>
    </source>
</evidence>
<dbReference type="GO" id="GO:0034453">
    <property type="term" value="P:microtubule anchoring"/>
    <property type="evidence" value="ECO:0007669"/>
    <property type="project" value="UniProtKB-ARBA"/>
</dbReference>
<dbReference type="GO" id="GO:0010634">
    <property type="term" value="P:positive regulation of epithelial cell migration"/>
    <property type="evidence" value="ECO:0007669"/>
    <property type="project" value="UniProtKB-ARBA"/>
</dbReference>
<evidence type="ECO:0000256" key="20">
    <source>
        <dbReference type="PROSITE-ProRule" id="PRU00103"/>
    </source>
</evidence>
<feature type="compositionally biased region" description="Low complexity" evidence="21">
    <location>
        <begin position="673"/>
        <end position="692"/>
    </location>
</feature>
<dbReference type="EMBL" id="CABD030015219">
    <property type="status" value="NOT_ANNOTATED_CDS"/>
    <property type="molecule type" value="Genomic_DNA"/>
</dbReference>
<dbReference type="EMBL" id="CABD030015214">
    <property type="status" value="NOT_ANNOTATED_CDS"/>
    <property type="molecule type" value="Genomic_DNA"/>
</dbReference>
<protein>
    <recommendedName>
        <fullName evidence="18">CLIP-associating protein 1</fullName>
    </recommendedName>
    <alternativeName>
        <fullName evidence="19">Cytoplasmic linker-associated protein 1</fullName>
    </alternativeName>
</protein>
<evidence type="ECO:0000256" key="18">
    <source>
        <dbReference type="ARBA" id="ARBA00071710"/>
    </source>
</evidence>
<reference evidence="24" key="1">
    <citation type="submission" date="2011-05" db="EMBL/GenBank/DDBJ databases">
        <title>Insights into the evolution of the great apes provided by the gorilla genome.</title>
        <authorList>
            <person name="Scally A."/>
        </authorList>
    </citation>
    <scope>NUCLEOTIDE SEQUENCE [LARGE SCALE GENOMIC DNA]</scope>
</reference>
<dbReference type="EMBL" id="CABD030015217">
    <property type="status" value="NOT_ANNOTATED_CDS"/>
    <property type="molecule type" value="Genomic_DNA"/>
</dbReference>